<evidence type="ECO:0000256" key="2">
    <source>
        <dbReference type="ARBA" id="ARBA00022475"/>
    </source>
</evidence>
<dbReference type="GO" id="GO:0006825">
    <property type="term" value="P:copper ion transport"/>
    <property type="evidence" value="ECO:0007669"/>
    <property type="project" value="InterPro"/>
</dbReference>
<keyword evidence="6" id="KW-0186">Copper</keyword>
<evidence type="ECO:0000259" key="7">
    <source>
        <dbReference type="Pfam" id="PF05425"/>
    </source>
</evidence>
<dbReference type="InterPro" id="IPR008457">
    <property type="entry name" value="Cu-R_CopD_dom"/>
</dbReference>
<dbReference type="Proteomes" id="UP000028839">
    <property type="component" value="Unassembled WGS sequence"/>
</dbReference>
<dbReference type="AlphaFoldDB" id="A0A0E2Z2A0"/>
<feature type="transmembrane region" description="Helical" evidence="6">
    <location>
        <begin position="425"/>
        <end position="444"/>
    </location>
</feature>
<dbReference type="HOGENOM" id="CLU_516584_0_0_6"/>
<feature type="transmembrane region" description="Helical" evidence="6">
    <location>
        <begin position="276"/>
        <end position="297"/>
    </location>
</feature>
<feature type="transmembrane region" description="Helical" evidence="6">
    <location>
        <begin position="94"/>
        <end position="116"/>
    </location>
</feature>
<feature type="transmembrane region" description="Helical" evidence="6">
    <location>
        <begin position="485"/>
        <end position="504"/>
    </location>
</feature>
<feature type="transmembrane region" description="Helical" evidence="6">
    <location>
        <begin position="123"/>
        <end position="144"/>
    </location>
</feature>
<comment type="similarity">
    <text evidence="6">Belongs to the CopD family.</text>
</comment>
<dbReference type="InterPro" id="IPR032694">
    <property type="entry name" value="CopC/D"/>
</dbReference>
<dbReference type="OrthoDB" id="113685at2"/>
<gene>
    <name evidence="8" type="ORF">IB75_09250</name>
</gene>
<evidence type="ECO:0000256" key="4">
    <source>
        <dbReference type="ARBA" id="ARBA00022989"/>
    </source>
</evidence>
<keyword evidence="4 6" id="KW-1133">Transmembrane helix</keyword>
<sequence>MTPLIEFVGVLLHGFDFIALALTVGGVTAALAVLQPWRPLTIMGQIALRSSVIWIAVGGGVLVAIQALRLGLQFLLLTDELREWPVIQFLETGFAQAGIIRVMAALGLTIVSWLWLMRRPTSLAAWIVLALCASGMVVAGAWSVHGASRIDDRIPLMIITVLHQAAAIIWVGGVFHLLVLWRLLWGNLEISYLWPRWLARFSLLALGSVILLVTAGAYLAIAYVGSWQGLVGTGYGVMVIAKTILLALALVLAARNFSQVRQWRKHHQAKGVLEKVPLFLGVESWVLGVVLLLAATLTSLPPAVDTPNQQQASFSEVIGHFMPRMPHLIPPSREEYSAAASSVFDNYAVPVAAERAQSNFNHNFSGVIVLVMALLALVDRSKYFTWARHWPLLFLGLAVFLFLFAASTVWPLGPESFWSTLQVPVVLQHRLLTVLVIALGLFEWRVRIGKIADPRALLVFPWLCLVGGALLLTHSHTVFALKSEFLIEAHHAALGILAVIMGVGRWLELRLAPIGGYWAGWVWRLPFVLVGLLLLFYFEPPISAGVERWN</sequence>
<name>A0A0E2Z2A0_9GAMM</name>
<feature type="domain" description="Copper resistance protein D" evidence="7">
    <location>
        <begin position="196"/>
        <end position="297"/>
    </location>
</feature>
<feature type="transmembrane region" description="Helical" evidence="6">
    <location>
        <begin position="360"/>
        <end position="378"/>
    </location>
</feature>
<dbReference type="PANTHER" id="PTHR34820:SF4">
    <property type="entry name" value="INNER MEMBRANE PROTEIN YEBZ"/>
    <property type="match status" value="1"/>
</dbReference>
<evidence type="ECO:0000256" key="6">
    <source>
        <dbReference type="RuleBase" id="RU369037"/>
    </source>
</evidence>
<feature type="transmembrane region" description="Helical" evidence="6">
    <location>
        <begin position="390"/>
        <end position="413"/>
    </location>
</feature>
<feature type="transmembrane region" description="Helical" evidence="6">
    <location>
        <begin position="235"/>
        <end position="255"/>
    </location>
</feature>
<comment type="subcellular location">
    <subcellularLocation>
        <location evidence="6">Cell inner membrane</location>
        <topology evidence="6">Multi-pass membrane protein</topology>
    </subcellularLocation>
    <subcellularLocation>
        <location evidence="1">Cell membrane</location>
        <topology evidence="1">Multi-pass membrane protein</topology>
    </subcellularLocation>
</comment>
<dbReference type="GO" id="GO:0005886">
    <property type="term" value="C:plasma membrane"/>
    <property type="evidence" value="ECO:0007669"/>
    <property type="project" value="UniProtKB-SubCell"/>
</dbReference>
<comment type="function">
    <text evidence="6">Involved in copper resistance.</text>
</comment>
<evidence type="ECO:0000313" key="9">
    <source>
        <dbReference type="Proteomes" id="UP000028839"/>
    </source>
</evidence>
<keyword evidence="6" id="KW-0997">Cell inner membrane</keyword>
<dbReference type="EMBL" id="JPGN01000055">
    <property type="protein sequence ID" value="KFI19326.1"/>
    <property type="molecule type" value="Genomic_DNA"/>
</dbReference>
<evidence type="ECO:0000313" key="8">
    <source>
        <dbReference type="EMBL" id="KFI19326.1"/>
    </source>
</evidence>
<feature type="transmembrane region" description="Helical" evidence="6">
    <location>
        <begin position="12"/>
        <end position="34"/>
    </location>
</feature>
<reference evidence="8 9" key="1">
    <citation type="submission" date="2014-07" db="EMBL/GenBank/DDBJ databases">
        <title>Comparative analysis of Nitrosococcus oceani genome inventories of strains from Pacific and Atlantic gyres.</title>
        <authorList>
            <person name="Lim C.K."/>
            <person name="Wang L."/>
            <person name="Sayavedra-Soto L.A."/>
            <person name="Klotz M.G."/>
        </authorList>
    </citation>
    <scope>NUCLEOTIDE SEQUENCE [LARGE SCALE GENOMIC DNA]</scope>
    <source>
        <strain evidence="8 9">C-27</strain>
    </source>
</reference>
<keyword evidence="2 6" id="KW-1003">Cell membrane</keyword>
<dbReference type="PANTHER" id="PTHR34820">
    <property type="entry name" value="INNER MEMBRANE PROTEIN YEBZ"/>
    <property type="match status" value="1"/>
</dbReference>
<keyword evidence="5 6" id="KW-0472">Membrane</keyword>
<dbReference type="Pfam" id="PF05425">
    <property type="entry name" value="CopD"/>
    <property type="match status" value="1"/>
</dbReference>
<feature type="transmembrane region" description="Helical" evidence="6">
    <location>
        <begin position="516"/>
        <end position="538"/>
    </location>
</feature>
<feature type="transmembrane region" description="Helical" evidence="6">
    <location>
        <begin position="46"/>
        <end position="68"/>
    </location>
</feature>
<feature type="transmembrane region" description="Helical" evidence="6">
    <location>
        <begin position="197"/>
        <end position="223"/>
    </location>
</feature>
<keyword evidence="3 6" id="KW-0812">Transmembrane</keyword>
<dbReference type="GO" id="GO:0046688">
    <property type="term" value="P:response to copper ion"/>
    <property type="evidence" value="ECO:0007669"/>
    <property type="project" value="UniProtKB-UniRule"/>
</dbReference>
<evidence type="ECO:0000256" key="5">
    <source>
        <dbReference type="ARBA" id="ARBA00023136"/>
    </source>
</evidence>
<evidence type="ECO:0000256" key="1">
    <source>
        <dbReference type="ARBA" id="ARBA00004651"/>
    </source>
</evidence>
<proteinExistence type="inferred from homology"/>
<feature type="transmembrane region" description="Helical" evidence="6">
    <location>
        <begin position="156"/>
        <end position="185"/>
    </location>
</feature>
<organism evidence="8 9">
    <name type="scientific">Nitrosococcus oceani C-27</name>
    <dbReference type="NCBI Taxonomy" id="314279"/>
    <lineage>
        <taxon>Bacteria</taxon>
        <taxon>Pseudomonadati</taxon>
        <taxon>Pseudomonadota</taxon>
        <taxon>Gammaproteobacteria</taxon>
        <taxon>Chromatiales</taxon>
        <taxon>Chromatiaceae</taxon>
        <taxon>Nitrosococcus</taxon>
    </lineage>
</organism>
<evidence type="ECO:0000256" key="3">
    <source>
        <dbReference type="ARBA" id="ARBA00022692"/>
    </source>
</evidence>
<comment type="caution">
    <text evidence="6">Lacks conserved residue(s) required for the propagation of feature annotation.</text>
</comment>
<accession>A0A0E2Z2A0</accession>
<comment type="caution">
    <text evidence="8">The sequence shown here is derived from an EMBL/GenBank/DDBJ whole genome shotgun (WGS) entry which is preliminary data.</text>
</comment>
<feature type="transmembrane region" description="Helical" evidence="6">
    <location>
        <begin position="456"/>
        <end position="473"/>
    </location>
</feature>
<protein>
    <recommendedName>
        <fullName evidence="6">Copper resistance protein D</fullName>
    </recommendedName>
</protein>